<dbReference type="PRINTS" id="PR01438">
    <property type="entry name" value="UNVRSLSTRESS"/>
</dbReference>
<dbReference type="Gene3D" id="3.40.50.620">
    <property type="entry name" value="HUPs"/>
    <property type="match status" value="1"/>
</dbReference>
<dbReference type="PANTHER" id="PTHR46553:SF3">
    <property type="entry name" value="ADENINE NUCLEOTIDE ALPHA HYDROLASES-LIKE SUPERFAMILY PROTEIN"/>
    <property type="match status" value="1"/>
</dbReference>
<organism evidence="2 3">
    <name type="scientific">Rosa chinensis</name>
    <name type="common">China rose</name>
    <dbReference type="NCBI Taxonomy" id="74649"/>
    <lineage>
        <taxon>Eukaryota</taxon>
        <taxon>Viridiplantae</taxon>
        <taxon>Streptophyta</taxon>
        <taxon>Embryophyta</taxon>
        <taxon>Tracheophyta</taxon>
        <taxon>Spermatophyta</taxon>
        <taxon>Magnoliopsida</taxon>
        <taxon>eudicotyledons</taxon>
        <taxon>Gunneridae</taxon>
        <taxon>Pentapetalae</taxon>
        <taxon>rosids</taxon>
        <taxon>fabids</taxon>
        <taxon>Rosales</taxon>
        <taxon>Rosaceae</taxon>
        <taxon>Rosoideae</taxon>
        <taxon>Rosoideae incertae sedis</taxon>
        <taxon>Rosa</taxon>
    </lineage>
</organism>
<dbReference type="Pfam" id="PF00582">
    <property type="entry name" value="Usp"/>
    <property type="match status" value="1"/>
</dbReference>
<dbReference type="PANTHER" id="PTHR46553">
    <property type="entry name" value="ADENINE NUCLEOTIDE ALPHA HYDROLASES-LIKE SUPERFAMILY PROTEIN"/>
    <property type="match status" value="1"/>
</dbReference>
<evidence type="ECO:0000313" key="3">
    <source>
        <dbReference type="Proteomes" id="UP000238479"/>
    </source>
</evidence>
<evidence type="ECO:0000313" key="2">
    <source>
        <dbReference type="EMBL" id="PRQ39197.1"/>
    </source>
</evidence>
<dbReference type="Gramene" id="PRQ39197">
    <property type="protein sequence ID" value="PRQ39197"/>
    <property type="gene ID" value="RchiOBHm_Chr4g0422431"/>
</dbReference>
<dbReference type="OrthoDB" id="843225at2759"/>
<dbReference type="InterPro" id="IPR014729">
    <property type="entry name" value="Rossmann-like_a/b/a_fold"/>
</dbReference>
<evidence type="ECO:0000259" key="1">
    <source>
        <dbReference type="Pfam" id="PF00582"/>
    </source>
</evidence>
<dbReference type="STRING" id="74649.A0A2P6QYC3"/>
<keyword evidence="3" id="KW-1185">Reference proteome</keyword>
<name>A0A2P6QYC3_ROSCH</name>
<gene>
    <name evidence="2" type="ORF">RchiOBHm_Chr4g0422431</name>
</gene>
<dbReference type="InterPro" id="IPR006016">
    <property type="entry name" value="UspA"/>
</dbReference>
<protein>
    <submittedName>
        <fullName evidence="2">Putative universal stress protein A</fullName>
    </submittedName>
</protein>
<dbReference type="SUPFAM" id="SSF52402">
    <property type="entry name" value="Adenine nucleotide alpha hydrolases-like"/>
    <property type="match status" value="1"/>
</dbReference>
<dbReference type="AlphaFoldDB" id="A0A2P6QYC3"/>
<sequence length="162" mass="17249">MAESAKPLMLIAIDDSEHSFYALEWTLDHLFAPGSTHPFKLGIIHARASPASALGVAGVGSGDFLNSLISDMKKSATKTVEKAKEMCATKKVEIVLVEVMEGDPRNVMPEAVDKHKAVLLVLGSHGYGAVKRAVLGSVSDFCAHHANCSVMIVKRPTKPAAK</sequence>
<comment type="caution">
    <text evidence="2">The sequence shown here is derived from an EMBL/GenBank/DDBJ whole genome shotgun (WGS) entry which is preliminary data.</text>
</comment>
<dbReference type="EMBL" id="PDCK01000042">
    <property type="protein sequence ID" value="PRQ39197.1"/>
    <property type="molecule type" value="Genomic_DNA"/>
</dbReference>
<dbReference type="InterPro" id="IPR006015">
    <property type="entry name" value="Universal_stress_UspA"/>
</dbReference>
<feature type="domain" description="UspA" evidence="1">
    <location>
        <begin position="9"/>
        <end position="154"/>
    </location>
</feature>
<dbReference type="OMA" id="HASNDKH"/>
<proteinExistence type="predicted"/>
<reference evidence="2 3" key="1">
    <citation type="journal article" date="2018" name="Nat. Genet.">
        <title>The Rosa genome provides new insights in the design of modern roses.</title>
        <authorList>
            <person name="Bendahmane M."/>
        </authorList>
    </citation>
    <scope>NUCLEOTIDE SEQUENCE [LARGE SCALE GENOMIC DNA]</scope>
    <source>
        <strain evidence="3">cv. Old Blush</strain>
    </source>
</reference>
<dbReference type="Proteomes" id="UP000238479">
    <property type="component" value="Chromosome 4"/>
</dbReference>
<accession>A0A2P6QYC3</accession>
<dbReference type="CDD" id="cd23659">
    <property type="entry name" value="USP_At3g01520-like"/>
    <property type="match status" value="1"/>
</dbReference>